<reference evidence="5" key="1">
    <citation type="journal article" date="2020" name="Stud. Mycol.">
        <title>101 Dothideomycetes genomes: a test case for predicting lifestyles and emergence of pathogens.</title>
        <authorList>
            <person name="Haridas S."/>
            <person name="Albert R."/>
            <person name="Binder M."/>
            <person name="Bloem J."/>
            <person name="Labutti K."/>
            <person name="Salamov A."/>
            <person name="Andreopoulos B."/>
            <person name="Baker S."/>
            <person name="Barry K."/>
            <person name="Bills G."/>
            <person name="Bluhm B."/>
            <person name="Cannon C."/>
            <person name="Castanera R."/>
            <person name="Culley D."/>
            <person name="Daum C."/>
            <person name="Ezra D."/>
            <person name="Gonzalez J."/>
            <person name="Henrissat B."/>
            <person name="Kuo A."/>
            <person name="Liang C."/>
            <person name="Lipzen A."/>
            <person name="Lutzoni F."/>
            <person name="Magnuson J."/>
            <person name="Mondo S."/>
            <person name="Nolan M."/>
            <person name="Ohm R."/>
            <person name="Pangilinan J."/>
            <person name="Park H.-J."/>
            <person name="Ramirez L."/>
            <person name="Alfaro M."/>
            <person name="Sun H."/>
            <person name="Tritt A."/>
            <person name="Yoshinaga Y."/>
            <person name="Zwiers L.-H."/>
            <person name="Turgeon B."/>
            <person name="Goodwin S."/>
            <person name="Spatafora J."/>
            <person name="Crous P."/>
            <person name="Grigoriev I."/>
        </authorList>
    </citation>
    <scope>NUCLEOTIDE SEQUENCE</scope>
    <source>
        <strain evidence="5">CBS 113979</strain>
    </source>
</reference>
<accession>A0A6G1GSU3</accession>
<feature type="domain" description="EGF-like" evidence="4">
    <location>
        <begin position="391"/>
        <end position="429"/>
    </location>
</feature>
<feature type="compositionally biased region" description="Low complexity" evidence="2">
    <location>
        <begin position="31"/>
        <end position="50"/>
    </location>
</feature>
<gene>
    <name evidence="5" type="ORF">K402DRAFT_337574</name>
</gene>
<keyword evidence="3" id="KW-0472">Membrane</keyword>
<dbReference type="CDD" id="cd00054">
    <property type="entry name" value="EGF_CA"/>
    <property type="match status" value="1"/>
</dbReference>
<dbReference type="PROSITE" id="PS00022">
    <property type="entry name" value="EGF_1"/>
    <property type="match status" value="1"/>
</dbReference>
<feature type="region of interest" description="Disordered" evidence="2">
    <location>
        <begin position="1"/>
        <end position="50"/>
    </location>
</feature>
<feature type="region of interest" description="Disordered" evidence="2">
    <location>
        <begin position="82"/>
        <end position="174"/>
    </location>
</feature>
<feature type="compositionally biased region" description="Pro residues" evidence="2">
    <location>
        <begin position="296"/>
        <end position="307"/>
    </location>
</feature>
<feature type="compositionally biased region" description="Basic and acidic residues" evidence="2">
    <location>
        <begin position="99"/>
        <end position="113"/>
    </location>
</feature>
<organism evidence="5 6">
    <name type="scientific">Aulographum hederae CBS 113979</name>
    <dbReference type="NCBI Taxonomy" id="1176131"/>
    <lineage>
        <taxon>Eukaryota</taxon>
        <taxon>Fungi</taxon>
        <taxon>Dikarya</taxon>
        <taxon>Ascomycota</taxon>
        <taxon>Pezizomycotina</taxon>
        <taxon>Dothideomycetes</taxon>
        <taxon>Pleosporomycetidae</taxon>
        <taxon>Aulographales</taxon>
        <taxon>Aulographaceae</taxon>
    </lineage>
</organism>
<evidence type="ECO:0000313" key="5">
    <source>
        <dbReference type="EMBL" id="KAF1983847.1"/>
    </source>
</evidence>
<dbReference type="OrthoDB" id="283575at2759"/>
<comment type="caution">
    <text evidence="1">Lacks conserved residue(s) required for the propagation of feature annotation.</text>
</comment>
<keyword evidence="3" id="KW-0812">Transmembrane</keyword>
<feature type="transmembrane region" description="Helical" evidence="3">
    <location>
        <begin position="354"/>
        <end position="378"/>
    </location>
</feature>
<evidence type="ECO:0000256" key="2">
    <source>
        <dbReference type="SAM" id="MobiDB-lite"/>
    </source>
</evidence>
<feature type="compositionally biased region" description="Low complexity" evidence="2">
    <location>
        <begin position="8"/>
        <end position="19"/>
    </location>
</feature>
<feature type="disulfide bond" evidence="1">
    <location>
        <begin position="419"/>
        <end position="428"/>
    </location>
</feature>
<keyword evidence="3" id="KW-1133">Transmembrane helix</keyword>
<keyword evidence="1" id="KW-0245">EGF-like domain</keyword>
<dbReference type="PANTHER" id="PTHR17178">
    <property type="entry name" value="SECRETORY GRANULE PROTEOGLYCAN CORE PROTEIN"/>
    <property type="match status" value="1"/>
</dbReference>
<feature type="compositionally biased region" description="Polar residues" evidence="2">
    <location>
        <begin position="133"/>
        <end position="147"/>
    </location>
</feature>
<dbReference type="AlphaFoldDB" id="A0A6G1GSU3"/>
<dbReference type="PANTHER" id="PTHR17178:SF0">
    <property type="entry name" value="SERGLYCIN"/>
    <property type="match status" value="1"/>
</dbReference>
<dbReference type="Gene3D" id="2.10.25.10">
    <property type="entry name" value="Laminin"/>
    <property type="match status" value="1"/>
</dbReference>
<dbReference type="PROSITE" id="PS50026">
    <property type="entry name" value="EGF_3"/>
    <property type="match status" value="1"/>
</dbReference>
<dbReference type="PROSITE" id="PS01186">
    <property type="entry name" value="EGF_2"/>
    <property type="match status" value="1"/>
</dbReference>
<dbReference type="Proteomes" id="UP000800041">
    <property type="component" value="Unassembled WGS sequence"/>
</dbReference>
<keyword evidence="1" id="KW-1015">Disulfide bond</keyword>
<evidence type="ECO:0000256" key="1">
    <source>
        <dbReference type="PROSITE-ProRule" id="PRU00076"/>
    </source>
</evidence>
<dbReference type="InterPro" id="IPR000742">
    <property type="entry name" value="EGF"/>
</dbReference>
<sequence length="641" mass="67939">MSRPFTESSQASSTSSIGSIPDFPLPISQYARPRGSIGPPPSARRGPSSYYSQFSYVSPIAEEHERGSLGSFASSNVIPSQAPSYYYEGETPSDDETPNEEKDEKKIQPDGKEAPGLVRQASLGKRHKPSVLTIPNRSSDMRSQSPLNPDRAIRSQSPLNPDRAIRSQSPMVSEEARMKEILGGLEKSGAIESPAAARARGGGLSERVGMKRPPRINVDAVKDAETRGSLTSLPELIKRATRLAANLDRGKTASRLGNEWMDISSPTEKEEILAKYMAANPGRRSVNTLSGILSSFPPPGMGTPPRSPRSLNTFWPKPATESSRTMRHYPPQYEISADAAPRGRQVCGMPMKSFVILMIVLFILLIAAIIIPVALIVIPKNDSSGSSETMTTQDCLQNNPCLNGGSNILNGTQQCVCMCSNGFTGATCATRGEAGCTTMRTQGDDNASIGDGLPRLISASQANFSIPLDSRKLLPIFSSSSLSCGAENALVTFNGQSDADPTDAITSNGIIIAASSSPTPDATVRDDNLDASSTTGSLLLAQPTSTSGDGGSSSSSGEQFFNATAMDFARVSVLFMLQETASLDRAVDAQDKFQGWFGGSGGVGLEARDVDLGDGWMADLVGMRVKVANGTWFGGGRSKSS</sequence>
<feature type="region of interest" description="Disordered" evidence="2">
    <location>
        <begin position="295"/>
        <end position="325"/>
    </location>
</feature>
<protein>
    <recommendedName>
        <fullName evidence="4">EGF-like domain-containing protein</fullName>
    </recommendedName>
</protein>
<evidence type="ECO:0000256" key="3">
    <source>
        <dbReference type="SAM" id="Phobius"/>
    </source>
</evidence>
<evidence type="ECO:0000259" key="4">
    <source>
        <dbReference type="PROSITE" id="PS50026"/>
    </source>
</evidence>
<evidence type="ECO:0000313" key="6">
    <source>
        <dbReference type="Proteomes" id="UP000800041"/>
    </source>
</evidence>
<name>A0A6G1GSU3_9PEZI</name>
<proteinExistence type="predicted"/>
<dbReference type="EMBL" id="ML977172">
    <property type="protein sequence ID" value="KAF1983847.1"/>
    <property type="molecule type" value="Genomic_DNA"/>
</dbReference>
<keyword evidence="6" id="KW-1185">Reference proteome</keyword>